<name>A0A8I0L6S1_XANCI</name>
<dbReference type="Proteomes" id="UP000653002">
    <property type="component" value="Unassembled WGS sequence"/>
</dbReference>
<organism evidence="1 2">
    <name type="scientific">Xanthomonas citri pv. citri</name>
    <dbReference type="NCBI Taxonomy" id="611301"/>
    <lineage>
        <taxon>Bacteria</taxon>
        <taxon>Pseudomonadati</taxon>
        <taxon>Pseudomonadota</taxon>
        <taxon>Gammaproteobacteria</taxon>
        <taxon>Lysobacterales</taxon>
        <taxon>Lysobacteraceae</taxon>
        <taxon>Xanthomonas</taxon>
    </lineage>
</organism>
<evidence type="ECO:0000313" key="1">
    <source>
        <dbReference type="EMBL" id="MBD4336416.1"/>
    </source>
</evidence>
<dbReference type="AlphaFoldDB" id="A0A8I0L6S1"/>
<evidence type="ECO:0000313" key="2">
    <source>
        <dbReference type="Proteomes" id="UP000653002"/>
    </source>
</evidence>
<protein>
    <submittedName>
        <fullName evidence="1">ABC transporter permease</fullName>
    </submittedName>
</protein>
<reference evidence="1" key="1">
    <citation type="submission" date="2020-01" db="EMBL/GenBank/DDBJ databases">
        <authorList>
            <person name="Richard D."/>
        </authorList>
    </citation>
    <scope>NUCLEOTIDE SEQUENCE</scope>
    <source>
        <strain evidence="1">JP541</strain>
    </source>
</reference>
<comment type="caution">
    <text evidence="1">The sequence shown here is derived from an EMBL/GenBank/DDBJ whole genome shotgun (WGS) entry which is preliminary data.</text>
</comment>
<gene>
    <name evidence="1" type="ORF">GUH15_10190</name>
</gene>
<sequence length="25" mass="2958">LANLIIDIFYALIDPKLRSEINERK</sequence>
<proteinExistence type="predicted"/>
<accession>A0A8I0L6S1</accession>
<dbReference type="EMBL" id="JAABFR010000750">
    <property type="protein sequence ID" value="MBD4336416.1"/>
    <property type="molecule type" value="Genomic_DNA"/>
</dbReference>
<feature type="non-terminal residue" evidence="1">
    <location>
        <position position="1"/>
    </location>
</feature>